<dbReference type="Gene3D" id="2.170.8.10">
    <property type="entry name" value="Phosphoenolpyruvate Carboxykinase, domain 2"/>
    <property type="match status" value="1"/>
</dbReference>
<dbReference type="InterPro" id="IPR015994">
    <property type="entry name" value="PEPCK_ATP_CS"/>
</dbReference>
<evidence type="ECO:0000256" key="10">
    <source>
        <dbReference type="ARBA" id="ARBA00047371"/>
    </source>
</evidence>
<evidence type="ECO:0000256" key="4">
    <source>
        <dbReference type="ARBA" id="ARBA00022432"/>
    </source>
</evidence>
<feature type="binding site" evidence="11">
    <location>
        <position position="48"/>
    </location>
    <ligand>
        <name>substrate</name>
    </ligand>
</feature>
<keyword evidence="9 11" id="KW-0456">Lyase</keyword>
<dbReference type="AlphaFoldDB" id="A0A839ILD3"/>
<dbReference type="GO" id="GO:0005829">
    <property type="term" value="C:cytosol"/>
    <property type="evidence" value="ECO:0007669"/>
    <property type="project" value="TreeGrafter"/>
</dbReference>
<feature type="binding site" evidence="11">
    <location>
        <position position="308"/>
    </location>
    <ligand>
        <name>substrate</name>
    </ligand>
</feature>
<dbReference type="PROSITE" id="PS00532">
    <property type="entry name" value="PEPCK_ATP"/>
    <property type="match status" value="1"/>
</dbReference>
<feature type="binding site" evidence="11">
    <location>
        <begin position="223"/>
        <end position="231"/>
    </location>
    <ligand>
        <name>ATP</name>
        <dbReference type="ChEBI" id="CHEBI:30616"/>
    </ligand>
</feature>
<dbReference type="NCBIfam" id="NF006823">
    <property type="entry name" value="PRK09344.1-5"/>
    <property type="match status" value="1"/>
</dbReference>
<dbReference type="NCBIfam" id="TIGR00224">
    <property type="entry name" value="pckA"/>
    <property type="match status" value="1"/>
</dbReference>
<comment type="subunit">
    <text evidence="11">Monomer.</text>
</comment>
<evidence type="ECO:0000256" key="6">
    <source>
        <dbReference type="ARBA" id="ARBA00022793"/>
    </source>
</evidence>
<dbReference type="InterPro" id="IPR008210">
    <property type="entry name" value="PEP_carboxykinase_N"/>
</dbReference>
<dbReference type="PIRSF" id="PIRSF006294">
    <property type="entry name" value="PEP_crbxkin"/>
    <property type="match status" value="1"/>
</dbReference>
<dbReference type="FunFam" id="2.170.8.10:FF:000001">
    <property type="entry name" value="Phosphoenolpyruvate carboxykinase (ATP)"/>
    <property type="match status" value="1"/>
</dbReference>
<keyword evidence="8 11" id="KW-0464">Manganese</keyword>
<evidence type="ECO:0000256" key="8">
    <source>
        <dbReference type="ARBA" id="ARBA00023211"/>
    </source>
</evidence>
<dbReference type="GO" id="GO:0005524">
    <property type="term" value="F:ATP binding"/>
    <property type="evidence" value="ECO:0007669"/>
    <property type="project" value="UniProtKB-UniRule"/>
</dbReference>
<evidence type="ECO:0000256" key="2">
    <source>
        <dbReference type="ARBA" id="ARBA00006052"/>
    </source>
</evidence>
<dbReference type="GO" id="GO:0046872">
    <property type="term" value="F:metal ion binding"/>
    <property type="evidence" value="ECO:0007669"/>
    <property type="project" value="UniProtKB-KW"/>
</dbReference>
<name>A0A839ILD3_9GAMM</name>
<comment type="pathway">
    <text evidence="1 11">Carbohydrate biosynthesis; gluconeogenesis.</text>
</comment>
<reference evidence="12 13" key="1">
    <citation type="submission" date="2020-08" db="EMBL/GenBank/DDBJ databases">
        <title>Oceanospirillum sp. nov. isolated from marine sediment.</title>
        <authorList>
            <person name="Ji X."/>
        </authorList>
    </citation>
    <scope>NUCLEOTIDE SEQUENCE [LARGE SCALE GENOMIC DNA]</scope>
    <source>
        <strain evidence="12 13">D5</strain>
    </source>
</reference>
<feature type="binding site" evidence="11">
    <location>
        <position position="207"/>
    </location>
    <ligand>
        <name>Mn(2+)</name>
        <dbReference type="ChEBI" id="CHEBI:29035"/>
    </ligand>
</feature>
<sequence>MTTIDDSSVMTFTNLSTAELVQCAVERKEGELASNGALVVSTGHRTGRSPMDRFIVEEPSTSDLIDWGAINRPFDSAKFDALWDRVEEYLGQKDTFVSELHVGADPEHYLPIRVTTETAWHNLFGRTLFVRPEQFNPKTKGEWQIMNAPYFVCEPERDGTNSDGAVIINFAKRKVLLAGMQYAGEMKKAMFSVQNFLLPEKDVLPMHCSANVGEDGETTLFFGLSGTGKTTLSADPERFLIGDDEHGWGKGVVFNIEGGCYAKCIDLSQKNEPVIWDAIKFGAVLENVVLDSNKTPDYTDVSKTQNTRAAYPLEHIEKRVLENRAGEPKAIVFLTCDLTGVLPPVSVLSKEAAAYHFLSGYTALVGSTEMGSGGGIKSTFSTCFGAPFFPRPAAEYADLLIKRIEEFGSKVYLVNTGWTGGSYGEGERFSIPTTRGIISAIQSGALEDVQTIELDGINLAVPAEVPGVDTNLLQPRGTWANPEAYDAQAKELAAKFVENFKKFEGVDEAIIAAGPQL</sequence>
<protein>
    <recommendedName>
        <fullName evidence="3 11">Phosphoenolpyruvate carboxykinase (ATP)</fullName>
        <shortName evidence="11">PCK</shortName>
        <shortName evidence="11">PEP carboxykinase</shortName>
        <shortName evidence="11">PEPCK</shortName>
        <ecNumber evidence="3 11">4.1.1.49</ecNumber>
    </recommendedName>
</protein>
<dbReference type="InterPro" id="IPR001272">
    <property type="entry name" value="PEP_carboxykinase_ATP"/>
</dbReference>
<comment type="cofactor">
    <cofactor evidence="11">
        <name>Mn(2+)</name>
        <dbReference type="ChEBI" id="CHEBI:29035"/>
    </cofactor>
    <text evidence="11">Binds 1 Mn(2+) ion per subunit.</text>
</comment>
<keyword evidence="11" id="KW-0479">Metal-binding</keyword>
<feature type="binding site" evidence="11">
    <location>
        <position position="182"/>
    </location>
    <ligand>
        <name>substrate</name>
    </ligand>
</feature>
<dbReference type="UniPathway" id="UPA00138"/>
<evidence type="ECO:0000256" key="5">
    <source>
        <dbReference type="ARBA" id="ARBA00022741"/>
    </source>
</evidence>
<dbReference type="HAMAP" id="MF_00453">
    <property type="entry name" value="PEPCK_ATP"/>
    <property type="match status" value="1"/>
</dbReference>
<dbReference type="InterPro" id="IPR013035">
    <property type="entry name" value="PEP_carboxykinase_C"/>
</dbReference>
<proteinExistence type="inferred from homology"/>
<dbReference type="EC" id="4.1.1.49" evidence="3 11"/>
<dbReference type="Proteomes" id="UP000565262">
    <property type="component" value="Unassembled WGS sequence"/>
</dbReference>
<keyword evidence="12" id="KW-0670">Pyruvate</keyword>
<dbReference type="NCBIfam" id="NF006821">
    <property type="entry name" value="PRK09344.1-3"/>
    <property type="match status" value="1"/>
</dbReference>
<evidence type="ECO:0000256" key="11">
    <source>
        <dbReference type="HAMAP-Rule" id="MF_00453"/>
    </source>
</evidence>
<comment type="caution">
    <text evidence="11">Lacks conserved residue(s) required for the propagation of feature annotation.</text>
</comment>
<dbReference type="GO" id="GO:0016301">
    <property type="term" value="F:kinase activity"/>
    <property type="evidence" value="ECO:0007669"/>
    <property type="project" value="UniProtKB-KW"/>
</dbReference>
<keyword evidence="5 11" id="KW-0547">Nucleotide-binding</keyword>
<feature type="binding site" evidence="11">
    <location>
        <position position="188"/>
    </location>
    <ligand>
        <name>substrate</name>
    </ligand>
</feature>
<dbReference type="CDD" id="cd00484">
    <property type="entry name" value="PEPCK_ATP"/>
    <property type="match status" value="1"/>
</dbReference>
<evidence type="ECO:0000256" key="1">
    <source>
        <dbReference type="ARBA" id="ARBA00004742"/>
    </source>
</evidence>
<keyword evidence="4 11" id="KW-0312">Gluconeogenesis</keyword>
<comment type="caution">
    <text evidence="12">The sequence shown here is derived from an EMBL/GenBank/DDBJ whole genome shotgun (WGS) entry which is preliminary data.</text>
</comment>
<feature type="binding site" evidence="11">
    <location>
        <position position="272"/>
    </location>
    <ligand>
        <name>ATP</name>
        <dbReference type="ChEBI" id="CHEBI:30616"/>
    </ligand>
</feature>
<dbReference type="PANTHER" id="PTHR30031">
    <property type="entry name" value="PHOSPHOENOLPYRUVATE CARBOXYKINASE ATP"/>
    <property type="match status" value="1"/>
</dbReference>
<organism evidence="12 13">
    <name type="scientific">Oceanospirillum sediminis</name>
    <dbReference type="NCBI Taxonomy" id="2760088"/>
    <lineage>
        <taxon>Bacteria</taxon>
        <taxon>Pseudomonadati</taxon>
        <taxon>Pseudomonadota</taxon>
        <taxon>Gammaproteobacteria</taxon>
        <taxon>Oceanospirillales</taxon>
        <taxon>Oceanospirillaceae</taxon>
        <taxon>Oceanospirillum</taxon>
    </lineage>
</organism>
<keyword evidence="13" id="KW-1185">Reference proteome</keyword>
<feature type="binding site" evidence="11">
    <location>
        <position position="207"/>
    </location>
    <ligand>
        <name>ATP</name>
        <dbReference type="ChEBI" id="CHEBI:30616"/>
    </ligand>
</feature>
<feature type="binding site" evidence="11">
    <location>
        <position position="188"/>
    </location>
    <ligand>
        <name>Mn(2+)</name>
        <dbReference type="ChEBI" id="CHEBI:29035"/>
    </ligand>
</feature>
<dbReference type="Pfam" id="PF01293">
    <property type="entry name" value="PEPCK_ATP"/>
    <property type="match status" value="1"/>
</dbReference>
<dbReference type="GO" id="GO:0004612">
    <property type="term" value="F:phosphoenolpyruvate carboxykinase (ATP) activity"/>
    <property type="evidence" value="ECO:0007669"/>
    <property type="project" value="UniProtKB-UniRule"/>
</dbReference>
<feature type="binding site" evidence="11">
    <location>
        <position position="308"/>
    </location>
    <ligand>
        <name>ATP</name>
        <dbReference type="ChEBI" id="CHEBI:30616"/>
    </ligand>
</feature>
<feature type="binding site" evidence="11">
    <location>
        <position position="244"/>
    </location>
    <ligand>
        <name>Mn(2+)</name>
        <dbReference type="ChEBI" id="CHEBI:29035"/>
    </ligand>
</feature>
<evidence type="ECO:0000256" key="3">
    <source>
        <dbReference type="ARBA" id="ARBA00012363"/>
    </source>
</evidence>
<dbReference type="NCBIfam" id="NF006820">
    <property type="entry name" value="PRK09344.1-2"/>
    <property type="match status" value="1"/>
</dbReference>
<dbReference type="EMBL" id="JACJFM010000001">
    <property type="protein sequence ID" value="MBB1485126.1"/>
    <property type="molecule type" value="Genomic_DNA"/>
</dbReference>
<dbReference type="GO" id="GO:0006094">
    <property type="term" value="P:gluconeogenesis"/>
    <property type="evidence" value="ECO:0007669"/>
    <property type="project" value="UniProtKB-UniRule"/>
</dbReference>
<dbReference type="SUPFAM" id="SSF68923">
    <property type="entry name" value="PEP carboxykinase N-terminal domain"/>
    <property type="match status" value="1"/>
</dbReference>
<comment type="function">
    <text evidence="11">Involved in the gluconeogenesis. Catalyzes the conversion of oxaloacetate (OAA) to phosphoenolpyruvate (PEP) through direct phosphoryl transfer between the nucleoside triphosphate and OAA.</text>
</comment>
<comment type="subcellular location">
    <subcellularLocation>
        <location evidence="11">Cytoplasm</location>
    </subcellularLocation>
</comment>
<keyword evidence="11" id="KW-0963">Cytoplasm</keyword>
<feature type="binding site" evidence="11">
    <location>
        <position position="188"/>
    </location>
    <ligand>
        <name>ATP</name>
        <dbReference type="ChEBI" id="CHEBI:30616"/>
    </ligand>
</feature>
<dbReference type="Gene3D" id="3.40.449.10">
    <property type="entry name" value="Phosphoenolpyruvate Carboxykinase, domain 1"/>
    <property type="match status" value="1"/>
</dbReference>
<evidence type="ECO:0000313" key="13">
    <source>
        <dbReference type="Proteomes" id="UP000565262"/>
    </source>
</evidence>
<feature type="binding site" evidence="11">
    <location>
        <position position="434"/>
    </location>
    <ligand>
        <name>ATP</name>
        <dbReference type="ChEBI" id="CHEBI:30616"/>
    </ligand>
</feature>
<keyword evidence="7 11" id="KW-0067">ATP-binding</keyword>
<gene>
    <name evidence="11" type="primary">pckA</name>
    <name evidence="12" type="ORF">H4O21_00645</name>
</gene>
<evidence type="ECO:0000256" key="9">
    <source>
        <dbReference type="ARBA" id="ARBA00023239"/>
    </source>
</evidence>
<comment type="similarity">
    <text evidence="2 11">Belongs to the phosphoenolpyruvate carboxykinase (ATP) family.</text>
</comment>
<keyword evidence="12" id="KW-0808">Transferase</keyword>
<accession>A0A839ILD3</accession>
<comment type="catalytic activity">
    <reaction evidence="10 11">
        <text>oxaloacetate + ATP = phosphoenolpyruvate + ADP + CO2</text>
        <dbReference type="Rhea" id="RHEA:18617"/>
        <dbReference type="ChEBI" id="CHEBI:16452"/>
        <dbReference type="ChEBI" id="CHEBI:16526"/>
        <dbReference type="ChEBI" id="CHEBI:30616"/>
        <dbReference type="ChEBI" id="CHEBI:58702"/>
        <dbReference type="ChEBI" id="CHEBI:456216"/>
        <dbReference type="EC" id="4.1.1.49"/>
    </reaction>
</comment>
<dbReference type="Gene3D" id="3.90.228.20">
    <property type="match status" value="1"/>
</dbReference>
<keyword evidence="12" id="KW-0418">Kinase</keyword>
<evidence type="ECO:0000256" key="7">
    <source>
        <dbReference type="ARBA" id="ARBA00022840"/>
    </source>
</evidence>
<dbReference type="PANTHER" id="PTHR30031:SF0">
    <property type="entry name" value="PHOSPHOENOLPYRUVATE CARBOXYKINASE (ATP)"/>
    <property type="match status" value="1"/>
</dbReference>
<dbReference type="RefSeq" id="WP_182806881.1">
    <property type="nucleotide sequence ID" value="NZ_JACJFM010000001.1"/>
</dbReference>
<evidence type="ECO:0000313" key="12">
    <source>
        <dbReference type="EMBL" id="MBB1485126.1"/>
    </source>
</evidence>
<dbReference type="SUPFAM" id="SSF53795">
    <property type="entry name" value="PEP carboxykinase-like"/>
    <property type="match status" value="1"/>
</dbReference>
<keyword evidence="6 11" id="KW-0210">Decarboxylase</keyword>